<proteinExistence type="predicted"/>
<comment type="caution">
    <text evidence="3">The sequence shown here is derived from an EMBL/GenBank/DDBJ whole genome shotgun (WGS) entry which is preliminary data.</text>
</comment>
<dbReference type="Proteomes" id="UP000779574">
    <property type="component" value="Unassembled WGS sequence"/>
</dbReference>
<dbReference type="Pfam" id="PF24626">
    <property type="entry name" value="SH3_Tf2-1"/>
    <property type="match status" value="1"/>
</dbReference>
<dbReference type="AlphaFoldDB" id="A0A9P8IYT9"/>
<dbReference type="InterPro" id="IPR016197">
    <property type="entry name" value="Chromo-like_dom_sf"/>
</dbReference>
<dbReference type="SUPFAM" id="SSF54160">
    <property type="entry name" value="Chromo domain-like"/>
    <property type="match status" value="1"/>
</dbReference>
<gene>
    <name evidence="3" type="ORF">KCU76_g16270</name>
</gene>
<evidence type="ECO:0000259" key="2">
    <source>
        <dbReference type="PROSITE" id="PS50013"/>
    </source>
</evidence>
<organism evidence="3 4">
    <name type="scientific">Aureobasidium melanogenum</name>
    <name type="common">Aureobasidium pullulans var. melanogenum</name>
    <dbReference type="NCBI Taxonomy" id="46634"/>
    <lineage>
        <taxon>Eukaryota</taxon>
        <taxon>Fungi</taxon>
        <taxon>Dikarya</taxon>
        <taxon>Ascomycota</taxon>
        <taxon>Pezizomycotina</taxon>
        <taxon>Dothideomycetes</taxon>
        <taxon>Dothideomycetidae</taxon>
        <taxon>Dothideales</taxon>
        <taxon>Saccotheciaceae</taxon>
        <taxon>Aureobasidium</taxon>
    </lineage>
</organism>
<feature type="domain" description="Chromo" evidence="2">
    <location>
        <begin position="179"/>
        <end position="208"/>
    </location>
</feature>
<comment type="subunit">
    <text evidence="1">Component of the NuA4 histone acetyltransferase complex.</text>
</comment>
<dbReference type="EMBL" id="JAHFXF010001149">
    <property type="protein sequence ID" value="KAG9674786.1"/>
    <property type="molecule type" value="Genomic_DNA"/>
</dbReference>
<feature type="non-terminal residue" evidence="3">
    <location>
        <position position="1"/>
    </location>
</feature>
<dbReference type="InterPro" id="IPR036397">
    <property type="entry name" value="RNaseH_sf"/>
</dbReference>
<reference evidence="3" key="1">
    <citation type="journal article" date="2021" name="J Fungi (Basel)">
        <title>Virulence traits and population genomics of the black yeast Aureobasidium melanogenum.</title>
        <authorList>
            <person name="Cernosa A."/>
            <person name="Sun X."/>
            <person name="Gostincar C."/>
            <person name="Fang C."/>
            <person name="Gunde-Cimerman N."/>
            <person name="Song Z."/>
        </authorList>
    </citation>
    <scope>NUCLEOTIDE SEQUENCE</scope>
    <source>
        <strain evidence="3">EXF-9911</strain>
    </source>
</reference>
<protein>
    <recommendedName>
        <fullName evidence="2">Chromo domain-containing protein</fullName>
    </recommendedName>
</protein>
<dbReference type="GO" id="GO:0006338">
    <property type="term" value="P:chromatin remodeling"/>
    <property type="evidence" value="ECO:0007669"/>
    <property type="project" value="UniProtKB-ARBA"/>
</dbReference>
<evidence type="ECO:0000256" key="1">
    <source>
        <dbReference type="ARBA" id="ARBA00011353"/>
    </source>
</evidence>
<dbReference type="InterPro" id="IPR056924">
    <property type="entry name" value="SH3_Tf2-1"/>
</dbReference>
<accession>A0A9P8IYT9</accession>
<reference evidence="3" key="2">
    <citation type="submission" date="2021-08" db="EMBL/GenBank/DDBJ databases">
        <authorList>
            <person name="Gostincar C."/>
            <person name="Sun X."/>
            <person name="Song Z."/>
            <person name="Gunde-Cimerman N."/>
        </authorList>
    </citation>
    <scope>NUCLEOTIDE SEQUENCE</scope>
    <source>
        <strain evidence="3">EXF-9911</strain>
    </source>
</reference>
<name>A0A9P8IYT9_AURME</name>
<dbReference type="InterPro" id="IPR000953">
    <property type="entry name" value="Chromo/chromo_shadow_dom"/>
</dbReference>
<sequence>MNRYLRGYVNYHADDWAKLLPLAEFAANNTASASTTISPFFANSGQHPRIGYEPLLPSETPITTYARFDQQQAILLAKTMDKNRRPAYTYKVGDQVWLNAKNLRRARPAGKLDHVAEGPFTVSKVHENNPLVVTLDLPPTMKVHPTFYASLLRPTAQDPLPGQISPPPDPVVVDEEVEYLVEEILDVSLDRRSRPPKFMFKVKWVGYT</sequence>
<dbReference type="Gene3D" id="3.30.420.10">
    <property type="entry name" value="Ribonuclease H-like superfamily/Ribonuclease H"/>
    <property type="match status" value="1"/>
</dbReference>
<evidence type="ECO:0000313" key="4">
    <source>
        <dbReference type="Proteomes" id="UP000779574"/>
    </source>
</evidence>
<evidence type="ECO:0000313" key="3">
    <source>
        <dbReference type="EMBL" id="KAG9674786.1"/>
    </source>
</evidence>
<dbReference type="PROSITE" id="PS50013">
    <property type="entry name" value="CHROMO_2"/>
    <property type="match status" value="1"/>
</dbReference>
<dbReference type="GO" id="GO:0003676">
    <property type="term" value="F:nucleic acid binding"/>
    <property type="evidence" value="ECO:0007669"/>
    <property type="project" value="InterPro"/>
</dbReference>